<accession>A0A2A3MHE1</accession>
<dbReference type="EMBL" id="NTMR01000012">
    <property type="protein sequence ID" value="PBK04229.1"/>
    <property type="molecule type" value="Genomic_DNA"/>
</dbReference>
<evidence type="ECO:0000313" key="2">
    <source>
        <dbReference type="EMBL" id="PBK04229.1"/>
    </source>
</evidence>
<feature type="region of interest" description="Disordered" evidence="1">
    <location>
        <begin position="22"/>
        <end position="75"/>
    </location>
</feature>
<keyword evidence="3" id="KW-1185">Reference proteome</keyword>
<evidence type="ECO:0000256" key="1">
    <source>
        <dbReference type="SAM" id="MobiDB-lite"/>
    </source>
</evidence>
<name>A0A2A3MHE1_9PSED</name>
<protein>
    <submittedName>
        <fullName evidence="2">Uncharacterized protein</fullName>
    </submittedName>
</protein>
<evidence type="ECO:0000313" key="3">
    <source>
        <dbReference type="Proteomes" id="UP000242313"/>
    </source>
</evidence>
<dbReference type="Proteomes" id="UP000242313">
    <property type="component" value="Unassembled WGS sequence"/>
</dbReference>
<sequence length="75" mass="8570">MLFWHLVKLDKLIRLVIDMATNPPAGDGHRNGAVRQRSQTQTPSGHWVKRDTETGQFLDVKTSNKTPFKGVRKEK</sequence>
<proteinExistence type="predicted"/>
<organism evidence="2 3">
    <name type="scientific">Pseudomonas abyssi</name>
    <dbReference type="NCBI Taxonomy" id="170540"/>
    <lineage>
        <taxon>Bacteria</taxon>
        <taxon>Pseudomonadati</taxon>
        <taxon>Pseudomonadota</taxon>
        <taxon>Gammaproteobacteria</taxon>
        <taxon>Pseudomonadales</taxon>
        <taxon>Pseudomonadaceae</taxon>
        <taxon>Pseudomonas</taxon>
    </lineage>
</organism>
<reference evidence="2 3" key="1">
    <citation type="submission" date="2017-09" db="EMBL/GenBank/DDBJ databases">
        <title>Pseudomonas abyssi sp. nov. isolated from Abyssopelagic Water.</title>
        <authorList>
            <person name="Wei Y."/>
        </authorList>
    </citation>
    <scope>NUCLEOTIDE SEQUENCE [LARGE SCALE GENOMIC DNA]</scope>
    <source>
        <strain evidence="2 3">MT5</strain>
    </source>
</reference>
<comment type="caution">
    <text evidence="2">The sequence shown here is derived from an EMBL/GenBank/DDBJ whole genome shotgun (WGS) entry which is preliminary data.</text>
</comment>
<gene>
    <name evidence="2" type="ORF">CNQ84_11395</name>
</gene>
<dbReference type="AlphaFoldDB" id="A0A2A3MHE1"/>